<comment type="similarity">
    <text evidence="1">Belongs to the UDPGP type 1 family.</text>
</comment>
<keyword evidence="2 4" id="KW-0808">Transferase</keyword>
<dbReference type="EMBL" id="SJPJ01000001">
    <property type="protein sequence ID" value="TWT79346.1"/>
    <property type="molecule type" value="Genomic_DNA"/>
</dbReference>
<comment type="caution">
    <text evidence="4">The sequence shown here is derived from an EMBL/GenBank/DDBJ whole genome shotgun (WGS) entry which is preliminary data.</text>
</comment>
<accession>A0A5C5YX37</accession>
<gene>
    <name evidence="4" type="ORF">CA13_07450</name>
</gene>
<evidence type="ECO:0000256" key="3">
    <source>
        <dbReference type="ARBA" id="ARBA00022695"/>
    </source>
</evidence>
<evidence type="ECO:0000256" key="1">
    <source>
        <dbReference type="ARBA" id="ARBA00010401"/>
    </source>
</evidence>
<name>A0A5C5YX37_9BACT</name>
<dbReference type="EC" id="2.7.7.-" evidence="4"/>
<dbReference type="InterPro" id="IPR002618">
    <property type="entry name" value="UDPGP_fam"/>
</dbReference>
<dbReference type="CDD" id="cd04193">
    <property type="entry name" value="UDPGlcNAc_PPase"/>
    <property type="match status" value="1"/>
</dbReference>
<dbReference type="OrthoDB" id="9806910at2"/>
<dbReference type="Gene3D" id="3.90.550.10">
    <property type="entry name" value="Spore Coat Polysaccharide Biosynthesis Protein SpsA, Chain A"/>
    <property type="match status" value="1"/>
</dbReference>
<proteinExistence type="inferred from homology"/>
<dbReference type="PANTHER" id="PTHR11952:SF2">
    <property type="entry name" value="LD24639P"/>
    <property type="match status" value="1"/>
</dbReference>
<keyword evidence="3 4" id="KW-0548">Nucleotidyltransferase</keyword>
<protein>
    <submittedName>
        <fullName evidence="4">Putative uridylyltransferase</fullName>
        <ecNumber evidence="4">2.7.7.-</ecNumber>
    </submittedName>
</protein>
<dbReference type="Pfam" id="PF01704">
    <property type="entry name" value="UDPGP"/>
    <property type="match status" value="1"/>
</dbReference>
<dbReference type="GO" id="GO:0070569">
    <property type="term" value="F:uridylyltransferase activity"/>
    <property type="evidence" value="ECO:0007669"/>
    <property type="project" value="InterPro"/>
</dbReference>
<dbReference type="PANTHER" id="PTHR11952">
    <property type="entry name" value="UDP- GLUCOSE PYROPHOSPHORYLASE"/>
    <property type="match status" value="1"/>
</dbReference>
<reference evidence="4 5" key="1">
    <citation type="submission" date="2019-02" db="EMBL/GenBank/DDBJ databases">
        <title>Deep-cultivation of Planctomycetes and their phenomic and genomic characterization uncovers novel biology.</title>
        <authorList>
            <person name="Wiegand S."/>
            <person name="Jogler M."/>
            <person name="Boedeker C."/>
            <person name="Pinto D."/>
            <person name="Vollmers J."/>
            <person name="Rivas-Marin E."/>
            <person name="Kohn T."/>
            <person name="Peeters S.H."/>
            <person name="Heuer A."/>
            <person name="Rast P."/>
            <person name="Oberbeckmann S."/>
            <person name="Bunk B."/>
            <person name="Jeske O."/>
            <person name="Meyerdierks A."/>
            <person name="Storesund J.E."/>
            <person name="Kallscheuer N."/>
            <person name="Luecker S."/>
            <person name="Lage O.M."/>
            <person name="Pohl T."/>
            <person name="Merkel B.J."/>
            <person name="Hornburger P."/>
            <person name="Mueller R.-W."/>
            <person name="Bruemmer F."/>
            <person name="Labrenz M."/>
            <person name="Spormann A.M."/>
            <person name="Op Den Camp H."/>
            <person name="Overmann J."/>
            <person name="Amann R."/>
            <person name="Jetten M.S.M."/>
            <person name="Mascher T."/>
            <person name="Medema M.H."/>
            <person name="Devos D.P."/>
            <person name="Kaster A.-K."/>
            <person name="Ovreas L."/>
            <person name="Rohde M."/>
            <person name="Galperin M.Y."/>
            <person name="Jogler C."/>
        </authorList>
    </citation>
    <scope>NUCLEOTIDE SEQUENCE [LARGE SCALE GENOMIC DNA]</scope>
    <source>
        <strain evidence="4 5">CA13</strain>
    </source>
</reference>
<dbReference type="InterPro" id="IPR029044">
    <property type="entry name" value="Nucleotide-diphossugar_trans"/>
</dbReference>
<evidence type="ECO:0000313" key="5">
    <source>
        <dbReference type="Proteomes" id="UP000315010"/>
    </source>
</evidence>
<organism evidence="4 5">
    <name type="scientific">Novipirellula herctigrandis</name>
    <dbReference type="NCBI Taxonomy" id="2527986"/>
    <lineage>
        <taxon>Bacteria</taxon>
        <taxon>Pseudomonadati</taxon>
        <taxon>Planctomycetota</taxon>
        <taxon>Planctomycetia</taxon>
        <taxon>Pirellulales</taxon>
        <taxon>Pirellulaceae</taxon>
        <taxon>Novipirellula</taxon>
    </lineage>
</organism>
<dbReference type="AlphaFoldDB" id="A0A5C5YX37"/>
<dbReference type="RefSeq" id="WP_146394583.1">
    <property type="nucleotide sequence ID" value="NZ_SJPJ01000001.1"/>
</dbReference>
<evidence type="ECO:0000256" key="2">
    <source>
        <dbReference type="ARBA" id="ARBA00022679"/>
    </source>
</evidence>
<keyword evidence="5" id="KW-1185">Reference proteome</keyword>
<sequence>MNLEALKTRLAEFSQSHVLQFWDQLSEVERESLVGQLEEIDFAQLSTLIADEDEKPDFAAIAATAQAPPAVLADGSGASWTVDEATTRGEAALRAGEVGAILVAGGQGTRLGFDRPKGMFPVGPVSNRTLFQVFADRLLAIGAIYGAAIPFYIMTSDATDAETRAYFEENNYLGLKKEDVFIFRQGTMPAVDANSGKLLLASKASLALSPDGHGGTVRALDRSGALADAKKRGVKHLAYIQVDNPLVNLCDPTLIGHHLMSRSELTTQVIRKRYPMEKVGNIAIADGRVQVIEYSDLPEQAAEARDADGELKLWAGSIGVHVIDVDFLVRIASQASALPFHRASKKVPYRNEAGERVDPTEPNAVKFEKFIFDLLPSAKNAFVVEVLPSDGFAPVKNADGAENDTPKLSREAIVAQHRRWLEAAGAQLGEEVKVEINPRFSLTPAQLAEKIPANLKIDDDRYFAPELQ</sequence>
<evidence type="ECO:0000313" key="4">
    <source>
        <dbReference type="EMBL" id="TWT79346.1"/>
    </source>
</evidence>
<dbReference type="Proteomes" id="UP000315010">
    <property type="component" value="Unassembled WGS sequence"/>
</dbReference>
<dbReference type="InterPro" id="IPR039741">
    <property type="entry name" value="UDP-sugar_pyrophosphorylase"/>
</dbReference>
<dbReference type="SUPFAM" id="SSF53448">
    <property type="entry name" value="Nucleotide-diphospho-sugar transferases"/>
    <property type="match status" value="1"/>
</dbReference>